<keyword evidence="3" id="KW-1185">Reference proteome</keyword>
<dbReference type="EMBL" id="JAUHPV010000001">
    <property type="protein sequence ID" value="MDN4471529.1"/>
    <property type="molecule type" value="Genomic_DNA"/>
</dbReference>
<dbReference type="InterPro" id="IPR016024">
    <property type="entry name" value="ARM-type_fold"/>
</dbReference>
<evidence type="ECO:0008006" key="4">
    <source>
        <dbReference type="Google" id="ProtNLM"/>
    </source>
</evidence>
<dbReference type="SUPFAM" id="SSF48371">
    <property type="entry name" value="ARM repeat"/>
    <property type="match status" value="1"/>
</dbReference>
<gene>
    <name evidence="2" type="ORF">QQX04_00820</name>
</gene>
<sequence length="172" mass="18101">MARGFNYAPGASEDAARAAEPGLAREVILELSGSKNAVVREIVAQRDDLTLAMSVTLAHDSTTDVRAALASNTHVSSTILEHLSGDRQRDVVLAVARNGCAPQGVLEQLALHKRSEVRDAALATLEQQAEVPPAPADPAEAEPAPSHLTSLPARAERDEVSENVPLPFTSNG</sequence>
<proteinExistence type="predicted"/>
<comment type="caution">
    <text evidence="2">The sequence shown here is derived from an EMBL/GenBank/DDBJ whole genome shotgun (WGS) entry which is preliminary data.</text>
</comment>
<dbReference type="Gene3D" id="1.25.10.10">
    <property type="entry name" value="Leucine-rich Repeat Variant"/>
    <property type="match status" value="1"/>
</dbReference>
<dbReference type="InterPro" id="IPR011989">
    <property type="entry name" value="ARM-like"/>
</dbReference>
<dbReference type="Proteomes" id="UP001172738">
    <property type="component" value="Unassembled WGS sequence"/>
</dbReference>
<reference evidence="2" key="1">
    <citation type="submission" date="2023-06" db="EMBL/GenBank/DDBJ databases">
        <title>SYSU T00b26.</title>
        <authorList>
            <person name="Gao L."/>
            <person name="Fang B.-Z."/>
            <person name="Li W.-J."/>
        </authorList>
    </citation>
    <scope>NUCLEOTIDE SEQUENCE</scope>
    <source>
        <strain evidence="2">SYSU T00b26</strain>
    </source>
</reference>
<organism evidence="2 3">
    <name type="scientific">Demequina zhanjiangensis</name>
    <dbReference type="NCBI Taxonomy" id="3051659"/>
    <lineage>
        <taxon>Bacteria</taxon>
        <taxon>Bacillati</taxon>
        <taxon>Actinomycetota</taxon>
        <taxon>Actinomycetes</taxon>
        <taxon>Micrococcales</taxon>
        <taxon>Demequinaceae</taxon>
        <taxon>Demequina</taxon>
    </lineage>
</organism>
<evidence type="ECO:0000313" key="2">
    <source>
        <dbReference type="EMBL" id="MDN4471529.1"/>
    </source>
</evidence>
<accession>A0ABT8FYL2</accession>
<name>A0ABT8FYL2_9MICO</name>
<evidence type="ECO:0000256" key="1">
    <source>
        <dbReference type="SAM" id="MobiDB-lite"/>
    </source>
</evidence>
<dbReference type="RefSeq" id="WP_301125239.1">
    <property type="nucleotide sequence ID" value="NZ_JAUHPV010000001.1"/>
</dbReference>
<evidence type="ECO:0000313" key="3">
    <source>
        <dbReference type="Proteomes" id="UP001172738"/>
    </source>
</evidence>
<feature type="region of interest" description="Disordered" evidence="1">
    <location>
        <begin position="125"/>
        <end position="172"/>
    </location>
</feature>
<protein>
    <recommendedName>
        <fullName evidence="4">Leucine rich repeat variant</fullName>
    </recommendedName>
</protein>